<feature type="repeat" description="PPR" evidence="3">
    <location>
        <begin position="520"/>
        <end position="554"/>
    </location>
</feature>
<dbReference type="NCBIfam" id="TIGR00756">
    <property type="entry name" value="PPR"/>
    <property type="match status" value="5"/>
</dbReference>
<accession>A0ABQ9N6X5</accession>
<feature type="repeat" description="PPR" evidence="3">
    <location>
        <begin position="449"/>
        <end position="483"/>
    </location>
</feature>
<evidence type="ECO:0008006" key="6">
    <source>
        <dbReference type="Google" id="ProtNLM"/>
    </source>
</evidence>
<dbReference type="PANTHER" id="PTHR47936">
    <property type="entry name" value="PPR_LONG DOMAIN-CONTAINING PROTEIN"/>
    <property type="match status" value="1"/>
</dbReference>
<evidence type="ECO:0000256" key="2">
    <source>
        <dbReference type="ARBA" id="ARBA00022737"/>
    </source>
</evidence>
<feature type="repeat" description="PPR" evidence="3">
    <location>
        <begin position="261"/>
        <end position="295"/>
    </location>
</feature>
<evidence type="ECO:0000313" key="5">
    <source>
        <dbReference type="Proteomes" id="UP001174677"/>
    </source>
</evidence>
<keyword evidence="5" id="KW-1185">Reference proteome</keyword>
<organism evidence="4 5">
    <name type="scientific">Hevea brasiliensis</name>
    <name type="common">Para rubber tree</name>
    <name type="synonym">Siphonia brasiliensis</name>
    <dbReference type="NCBI Taxonomy" id="3981"/>
    <lineage>
        <taxon>Eukaryota</taxon>
        <taxon>Viridiplantae</taxon>
        <taxon>Streptophyta</taxon>
        <taxon>Embryophyta</taxon>
        <taxon>Tracheophyta</taxon>
        <taxon>Spermatophyta</taxon>
        <taxon>Magnoliopsida</taxon>
        <taxon>eudicotyledons</taxon>
        <taxon>Gunneridae</taxon>
        <taxon>Pentapetalae</taxon>
        <taxon>rosids</taxon>
        <taxon>fabids</taxon>
        <taxon>Malpighiales</taxon>
        <taxon>Euphorbiaceae</taxon>
        <taxon>Crotonoideae</taxon>
        <taxon>Micrandreae</taxon>
        <taxon>Hevea</taxon>
    </lineage>
</organism>
<gene>
    <name evidence="4" type="ORF">P3X46_003655</name>
</gene>
<dbReference type="Pfam" id="PF13041">
    <property type="entry name" value="PPR_2"/>
    <property type="match status" value="1"/>
</dbReference>
<evidence type="ECO:0000256" key="3">
    <source>
        <dbReference type="PROSITE-ProRule" id="PRU00708"/>
    </source>
</evidence>
<comment type="similarity">
    <text evidence="1">Belongs to the PPR family. P subfamily.</text>
</comment>
<dbReference type="PROSITE" id="PS51375">
    <property type="entry name" value="PPR"/>
    <property type="match status" value="6"/>
</dbReference>
<name>A0ABQ9N6X5_HEVBR</name>
<dbReference type="EMBL" id="JARPOI010000002">
    <property type="protein sequence ID" value="KAJ9188284.1"/>
    <property type="molecule type" value="Genomic_DNA"/>
</dbReference>
<proteinExistence type="inferred from homology"/>
<evidence type="ECO:0000256" key="1">
    <source>
        <dbReference type="ARBA" id="ARBA00007626"/>
    </source>
</evidence>
<dbReference type="Gene3D" id="1.25.40.10">
    <property type="entry name" value="Tetratricopeptide repeat domain"/>
    <property type="match status" value="4"/>
</dbReference>
<dbReference type="Proteomes" id="UP001174677">
    <property type="component" value="Chromosome 2"/>
</dbReference>
<feature type="repeat" description="PPR" evidence="3">
    <location>
        <begin position="382"/>
        <end position="416"/>
    </location>
</feature>
<dbReference type="Pfam" id="PF01535">
    <property type="entry name" value="PPR"/>
    <property type="match status" value="1"/>
</dbReference>
<reference evidence="4" key="1">
    <citation type="journal article" date="2023" name="Plant Biotechnol. J.">
        <title>Chromosome-level wild Hevea brasiliensis genome provides new tools for genomic-assisted breeding and valuable loci to elevate rubber yield.</title>
        <authorList>
            <person name="Cheng H."/>
            <person name="Song X."/>
            <person name="Hu Y."/>
            <person name="Wu T."/>
            <person name="Yang Q."/>
            <person name="An Z."/>
            <person name="Feng S."/>
            <person name="Deng Z."/>
            <person name="Wu W."/>
            <person name="Zeng X."/>
            <person name="Tu M."/>
            <person name="Wang X."/>
            <person name="Huang H."/>
        </authorList>
    </citation>
    <scope>NUCLEOTIDE SEQUENCE</scope>
    <source>
        <strain evidence="4">MT/VB/25A 57/8</strain>
    </source>
</reference>
<comment type="caution">
    <text evidence="4">The sequence shown here is derived from an EMBL/GenBank/DDBJ whole genome shotgun (WGS) entry which is preliminary data.</text>
</comment>
<evidence type="ECO:0000313" key="4">
    <source>
        <dbReference type="EMBL" id="KAJ9188284.1"/>
    </source>
</evidence>
<dbReference type="PANTHER" id="PTHR47936:SF1">
    <property type="entry name" value="PENTATRICOPEPTIDE REPEAT-CONTAINING PROTEIN GUN1, CHLOROPLASTIC"/>
    <property type="match status" value="1"/>
</dbReference>
<sequence>MRITLLASKHPKLIRFFESCTIIFSSLLLRCLSTESTTLPSAPPQQYDDSNVKQAVQLLQIPDHEWNTTQLNHLLFSNPAPSSHLLFQIARRLPSSSQALKFLEFLQDNSPLPDTQFLSSTFQTIFGSLVLYKTSKEWNIPLTINSAILLLRCFGRNGLNTQVRNVFIKLLQKAGPVDNAFKVLDEMLRPEFDYRPDDVTGDIIFSWLMKREHFGLVLKFGEFVVFHNSIWITRMIAVLCRNGRTIKAYMEKTKEMDIEPDVITVGILIDHLCKFRRIDEALEVFQRMNGFGRQEEGLGLLERIKFQKKCAPNTVIYNCLIDDFCKADEIKGVVPNEITINTLVNGMCRSGRTNIAVQVLDEMERKAMEIFYQMLREGCFPDAVVYCKLISGLSQAGKMDDAVSVLSKLKEAGFHPDVNRMDRVQEMLKAGINPDSITHNMIKAGLSPAAVTYGALVRAYCLNGNVYKAMKVFIDMDAASKVPPNTEMYNILIDSLCKNNDVELAVSLIDGMKVKGVRPNMTTYNAIFKGLREKKSLKPAFELMDKMREQTSNPDYITMEILTEWLSAVGEIEK</sequence>
<feature type="repeat" description="PPR" evidence="3">
    <location>
        <begin position="485"/>
        <end position="519"/>
    </location>
</feature>
<dbReference type="InterPro" id="IPR002885">
    <property type="entry name" value="PPR_rpt"/>
</dbReference>
<protein>
    <recommendedName>
        <fullName evidence="6">Pentacotripeptide-repeat region of PRORP domain-containing protein</fullName>
    </recommendedName>
</protein>
<keyword evidence="2" id="KW-0677">Repeat</keyword>
<dbReference type="InterPro" id="IPR011990">
    <property type="entry name" value="TPR-like_helical_dom_sf"/>
</dbReference>
<feature type="repeat" description="PPR" evidence="3">
    <location>
        <begin position="336"/>
        <end position="370"/>
    </location>
</feature>
<dbReference type="Pfam" id="PF12854">
    <property type="entry name" value="PPR_1"/>
    <property type="match status" value="4"/>
</dbReference>